<organism evidence="1 2">
    <name type="scientific">Citrus x changshan-huyou</name>
    <dbReference type="NCBI Taxonomy" id="2935761"/>
    <lineage>
        <taxon>Eukaryota</taxon>
        <taxon>Viridiplantae</taxon>
        <taxon>Streptophyta</taxon>
        <taxon>Embryophyta</taxon>
        <taxon>Tracheophyta</taxon>
        <taxon>Spermatophyta</taxon>
        <taxon>Magnoliopsida</taxon>
        <taxon>eudicotyledons</taxon>
        <taxon>Gunneridae</taxon>
        <taxon>Pentapetalae</taxon>
        <taxon>rosids</taxon>
        <taxon>malvids</taxon>
        <taxon>Sapindales</taxon>
        <taxon>Rutaceae</taxon>
        <taxon>Aurantioideae</taxon>
        <taxon>Citrus</taxon>
    </lineage>
</organism>
<gene>
    <name evidence="1" type="ORF">WN944_004896</name>
</gene>
<dbReference type="AlphaFoldDB" id="A0AAP0M1E4"/>
<protein>
    <submittedName>
        <fullName evidence="1">Uncharacterized protein</fullName>
    </submittedName>
</protein>
<dbReference type="EMBL" id="JBCGBO010000006">
    <property type="protein sequence ID" value="KAK9194193.1"/>
    <property type="molecule type" value="Genomic_DNA"/>
</dbReference>
<proteinExistence type="predicted"/>
<accession>A0AAP0M1E4</accession>
<comment type="caution">
    <text evidence="1">The sequence shown here is derived from an EMBL/GenBank/DDBJ whole genome shotgun (WGS) entry which is preliminary data.</text>
</comment>
<sequence>MWQVILSWVNYTTIPAVCCKIRKKIKFLNLNPTYESNYFKK</sequence>
<reference evidence="1 2" key="1">
    <citation type="submission" date="2024-05" db="EMBL/GenBank/DDBJ databases">
        <title>Haplotype-resolved chromosome-level genome assembly of Huyou (Citrus changshanensis).</title>
        <authorList>
            <person name="Miao C."/>
            <person name="Chen W."/>
            <person name="Wu Y."/>
            <person name="Wang L."/>
            <person name="Zhao S."/>
            <person name="Grierson D."/>
            <person name="Xu C."/>
            <person name="Chen K."/>
        </authorList>
    </citation>
    <scope>NUCLEOTIDE SEQUENCE [LARGE SCALE GENOMIC DNA]</scope>
    <source>
        <strain evidence="1">01-14</strain>
        <tissue evidence="1">Leaf</tissue>
    </source>
</reference>
<dbReference type="Proteomes" id="UP001428341">
    <property type="component" value="Unassembled WGS sequence"/>
</dbReference>
<evidence type="ECO:0000313" key="2">
    <source>
        <dbReference type="Proteomes" id="UP001428341"/>
    </source>
</evidence>
<keyword evidence="2" id="KW-1185">Reference proteome</keyword>
<name>A0AAP0M1E4_9ROSI</name>
<evidence type="ECO:0000313" key="1">
    <source>
        <dbReference type="EMBL" id="KAK9194193.1"/>
    </source>
</evidence>